<dbReference type="RefSeq" id="YP_003986485.1">
    <property type="nucleotide sequence ID" value="NC_014649.1"/>
</dbReference>
<dbReference type="EMBL" id="KM982403">
    <property type="protein sequence ID" value="AKI81598.1"/>
    <property type="molecule type" value="Genomic_DNA"/>
</dbReference>
<evidence type="ECO:0000313" key="4">
    <source>
        <dbReference type="EMBL" id="AKI81598.1"/>
    </source>
</evidence>
<dbReference type="OrthoDB" id="5682at10239"/>
<dbReference type="EMBL" id="KM982401">
    <property type="protein sequence ID" value="AKI79710.1"/>
    <property type="molecule type" value="Genomic_DNA"/>
</dbReference>
<dbReference type="Pfam" id="PF02498">
    <property type="entry name" value="Bro-N"/>
    <property type="match status" value="1"/>
</dbReference>
<dbReference type="EMBL" id="HQ336222">
    <property type="protein sequence ID" value="ADO17975.1"/>
    <property type="molecule type" value="Genomic_DNA"/>
</dbReference>
<reference evidence="2 5" key="1">
    <citation type="journal article" date="2011" name="Virol. J.">
        <title>Breaking the 1000-gene barrier for Mimivirus using ultra-deep genome and transcriptome sequencing.</title>
        <authorList>
            <person name="Legendre M."/>
            <person name="Santini S."/>
            <person name="Rico A."/>
            <person name="Abergel C."/>
            <person name="Claverie J.M."/>
        </authorList>
    </citation>
    <scope>NUCLEOTIDE SEQUENCE [LARGE SCALE GENOMIC DNA]</scope>
</reference>
<evidence type="ECO:0000259" key="1">
    <source>
        <dbReference type="Pfam" id="PF02498"/>
    </source>
</evidence>
<dbReference type="Proteomes" id="UP000241474">
    <property type="component" value="Segment"/>
</dbReference>
<sequence length="85" mass="9963">MVNNVESKNKLSFCEFSKNFGHLNILIPKSLDKKTKFINLSGFCNLIHHSKKPFAMKIKKWLAVARYMALEERIILLEMMNKVIH</sequence>
<name>A0A0G2Y1X4_MIMIV</name>
<evidence type="ECO:0000313" key="7">
    <source>
        <dbReference type="Proteomes" id="UP000274448"/>
    </source>
</evidence>
<keyword evidence="5" id="KW-1185">Reference proteome</keyword>
<evidence type="ECO:0000313" key="6">
    <source>
        <dbReference type="Proteomes" id="UP000241474"/>
    </source>
</evidence>
<proteinExistence type="predicted"/>
<dbReference type="InterPro" id="IPR003497">
    <property type="entry name" value="BRO_N_domain"/>
</dbReference>
<organismHost>
    <name type="scientific">Acanthamoeba polyphaga</name>
    <name type="common">Amoeba</name>
    <dbReference type="NCBI Taxonomy" id="5757"/>
</organismHost>
<accession>A0A0G2Y1X4</accession>
<dbReference type="Proteomes" id="UP000201519">
    <property type="component" value="Segment"/>
</dbReference>
<evidence type="ECO:0000313" key="3">
    <source>
        <dbReference type="EMBL" id="AKI79710.1"/>
    </source>
</evidence>
<gene>
    <name evidence="2" type="primary">L10c</name>
</gene>
<protein>
    <submittedName>
        <fullName evidence="3">Putative bro-n domain-containing protein</fullName>
    </submittedName>
    <submittedName>
        <fullName evidence="2">Uncharacterized Bro-N domain-containing protein</fullName>
    </submittedName>
</protein>
<dbReference type="GeneID" id="9924583"/>
<reference evidence="6 7" key="2">
    <citation type="submission" date="2014-10" db="EMBL/GenBank/DDBJ databases">
        <title>Pan-genome analysis of Brazilian lineage A amoebal mimiviruses.</title>
        <authorList>
            <person name="Assis F.L."/>
            <person name="Abrahao J.S."/>
            <person name="Kroon E.G."/>
            <person name="Dornas F.P."/>
            <person name="Andrade K.R."/>
            <person name="Borato P.V.M."/>
            <person name="Pilotto M.R."/>
            <person name="Benamar S."/>
            <person name="LaScola B."/>
            <person name="Colson P."/>
        </authorList>
    </citation>
    <scope>NUCLEOTIDE SEQUENCE [LARGE SCALE GENOMIC DNA]</scope>
    <source>
        <strain evidence="4 7">Amazonia</strain>
        <strain evidence="3 6">Oyster</strain>
    </source>
</reference>
<dbReference type="Proteomes" id="UP000274448">
    <property type="component" value="Segment"/>
</dbReference>
<evidence type="ECO:0000313" key="5">
    <source>
        <dbReference type="Proteomes" id="UP000201519"/>
    </source>
</evidence>
<dbReference type="KEGG" id="vg:9924583"/>
<feature type="domain" description="Bro-N" evidence="1">
    <location>
        <begin position="3"/>
        <end position="63"/>
    </location>
</feature>
<organism evidence="2 5">
    <name type="scientific">Acanthamoeba polyphaga mimivirus</name>
    <name type="common">APMV</name>
    <dbReference type="NCBI Taxonomy" id="212035"/>
    <lineage>
        <taxon>Viruses</taxon>
        <taxon>Varidnaviria</taxon>
        <taxon>Bamfordvirae</taxon>
        <taxon>Nucleocytoviricota</taxon>
        <taxon>Megaviricetes</taxon>
        <taxon>Imitervirales</taxon>
        <taxon>Mimiviridae</taxon>
        <taxon>Megamimivirinae</taxon>
        <taxon>Mimivirus</taxon>
        <taxon>Mimivirus bradfordmassiliense</taxon>
    </lineage>
</organism>
<accession>E3VXH1</accession>
<evidence type="ECO:0000313" key="2">
    <source>
        <dbReference type="EMBL" id="ADO17975.1"/>
    </source>
</evidence>